<evidence type="ECO:0000313" key="3">
    <source>
        <dbReference type="Proteomes" id="UP000283433"/>
    </source>
</evidence>
<dbReference type="RefSeq" id="WP_120183017.1">
    <property type="nucleotide sequence ID" value="NZ_MBTA01000029.1"/>
</dbReference>
<feature type="transmembrane region" description="Helical" evidence="1">
    <location>
        <begin position="45"/>
        <end position="66"/>
    </location>
</feature>
<organism evidence="2 3">
    <name type="scientific">Pelobium manganitolerans</name>
    <dbReference type="NCBI Taxonomy" id="1842495"/>
    <lineage>
        <taxon>Bacteria</taxon>
        <taxon>Pseudomonadati</taxon>
        <taxon>Bacteroidota</taxon>
        <taxon>Sphingobacteriia</taxon>
        <taxon>Sphingobacteriales</taxon>
        <taxon>Sphingobacteriaceae</taxon>
        <taxon>Pelobium</taxon>
    </lineage>
</organism>
<name>A0A419S235_9SPHI</name>
<dbReference type="InterPro" id="IPR036188">
    <property type="entry name" value="FAD/NAD-bd_sf"/>
</dbReference>
<dbReference type="GO" id="GO:0009435">
    <property type="term" value="P:NAD+ biosynthetic process"/>
    <property type="evidence" value="ECO:0007669"/>
    <property type="project" value="InterPro"/>
</dbReference>
<evidence type="ECO:0000256" key="1">
    <source>
        <dbReference type="SAM" id="Phobius"/>
    </source>
</evidence>
<protein>
    <submittedName>
        <fullName evidence="2">FAD-dependent oxidoreductase</fullName>
    </submittedName>
</protein>
<dbReference type="Gene3D" id="3.50.50.60">
    <property type="entry name" value="FAD/NAD(P)-binding domain"/>
    <property type="match status" value="1"/>
</dbReference>
<dbReference type="OrthoDB" id="615715at2"/>
<gene>
    <name evidence="2" type="ORF">BCY91_11110</name>
</gene>
<dbReference type="SUPFAM" id="SSF51905">
    <property type="entry name" value="FAD/NAD(P)-binding domain"/>
    <property type="match status" value="1"/>
</dbReference>
<dbReference type="PROSITE" id="PS51318">
    <property type="entry name" value="TAT"/>
    <property type="match status" value="1"/>
</dbReference>
<accession>A0A419S235</accession>
<dbReference type="Proteomes" id="UP000283433">
    <property type="component" value="Unassembled WGS sequence"/>
</dbReference>
<dbReference type="InterPro" id="IPR005288">
    <property type="entry name" value="NadB"/>
</dbReference>
<keyword evidence="3" id="KW-1185">Reference proteome</keyword>
<dbReference type="EMBL" id="MBTA01000029">
    <property type="protein sequence ID" value="RKD12791.1"/>
    <property type="molecule type" value="Genomic_DNA"/>
</dbReference>
<evidence type="ECO:0000313" key="2">
    <source>
        <dbReference type="EMBL" id="RKD12791.1"/>
    </source>
</evidence>
<dbReference type="GO" id="GO:0008734">
    <property type="term" value="F:L-aspartate oxidase activity"/>
    <property type="evidence" value="ECO:0007669"/>
    <property type="project" value="InterPro"/>
</dbReference>
<dbReference type="PANTHER" id="PTHR42716">
    <property type="entry name" value="L-ASPARTATE OXIDASE"/>
    <property type="match status" value="1"/>
</dbReference>
<dbReference type="PANTHER" id="PTHR42716:SF1">
    <property type="entry name" value="SLL0471 PROTEIN"/>
    <property type="match status" value="1"/>
</dbReference>
<keyword evidence="1" id="KW-1133">Transmembrane helix</keyword>
<reference evidence="2 3" key="1">
    <citation type="submission" date="2016-07" db="EMBL/GenBank/DDBJ databases">
        <title>Genome of Pelobium manganitolerans.</title>
        <authorList>
            <person name="Wu S."/>
            <person name="Wang G."/>
        </authorList>
    </citation>
    <scope>NUCLEOTIDE SEQUENCE [LARGE SCALE GENOMIC DNA]</scope>
    <source>
        <strain evidence="2 3">YS-25</strain>
    </source>
</reference>
<dbReference type="AlphaFoldDB" id="A0A419S235"/>
<comment type="caution">
    <text evidence="2">The sequence shown here is derived from an EMBL/GenBank/DDBJ whole genome shotgun (WGS) entry which is preliminary data.</text>
</comment>
<keyword evidence="1" id="KW-0472">Membrane</keyword>
<sequence>MKRRNFIELLAVGGGGVATASFIGLPANATEKAHNQVFWGPNQALHADVVIIGAGLGGFAAAMASLRNHKTVVLTEETDWIGGQLTQQGVPPDEHQWIETHGSTKLYRDFRTKVRQYYQDNYPVTETAKANPIFNPGNGVVSRLCHEPRVALEAMRSLIAPYISNGKLILLLQHKAVGADTVNDEVKSVTVKSLKSGEKMVLSAPYYVDATEMGDLLPMTGTEFVTGTESRKDTGELHAPKQANPKSNQAFTACFAIDYVPGEDHTIPKPADYDFWANHVPDLEPAWAGKLLDLHYSDPRTLKPKKLGFHPEGLPTGDMLNLWNYRKIIDKTNFNDGFYKGDVTIVNWPQNDYMLGNLIGASEEEFSKHFNSAKQLSLSLLYWLQTEAPRPDGGKGWRGLRLRKDIMGTEDGLAKYPYIREARRIKPVFRVQEQHVGRENRRKTAEAWEDKNKASVFYDSVGVGYYHIDLHPTSDRVNYVDFDSLRFQIPLGALLPQRMKNILPANKNIGTTHISNGCFRLHPVEWSIGEAVGMLVTFAEEKNVIPRQVRSDKALLKEFQAFIRSQGLETEWPNDEVIYED</sequence>
<dbReference type="Pfam" id="PF12831">
    <property type="entry name" value="FAD_oxidored"/>
    <property type="match status" value="1"/>
</dbReference>
<proteinExistence type="predicted"/>
<dbReference type="InterPro" id="IPR006311">
    <property type="entry name" value="TAT_signal"/>
</dbReference>
<keyword evidence="1" id="KW-0812">Transmembrane</keyword>